<name>A0A4R3NF99_9HYPH</name>
<dbReference type="AlphaFoldDB" id="A0A4R3NF99"/>
<keyword evidence="1" id="KW-0472">Membrane</keyword>
<feature type="non-terminal residue" evidence="2">
    <location>
        <position position="1"/>
    </location>
</feature>
<dbReference type="Proteomes" id="UP000295097">
    <property type="component" value="Unassembled WGS sequence"/>
</dbReference>
<keyword evidence="1" id="KW-0812">Transmembrane</keyword>
<feature type="transmembrane region" description="Helical" evidence="1">
    <location>
        <begin position="31"/>
        <end position="50"/>
    </location>
</feature>
<evidence type="ECO:0000256" key="1">
    <source>
        <dbReference type="SAM" id="Phobius"/>
    </source>
</evidence>
<dbReference type="RefSeq" id="WP_207903967.1">
    <property type="nucleotide sequence ID" value="NZ_SMAR01000053.1"/>
</dbReference>
<keyword evidence="1" id="KW-1133">Transmembrane helix</keyword>
<reference evidence="2 3" key="1">
    <citation type="submission" date="2019-03" db="EMBL/GenBank/DDBJ databases">
        <title>Freshwater and sediment microbial communities from various areas in North America, analyzing microbe dynamics in response to fracking.</title>
        <authorList>
            <person name="Lamendella R."/>
        </authorList>
    </citation>
    <scope>NUCLEOTIDE SEQUENCE [LARGE SCALE GENOMIC DNA]</scope>
    <source>
        <strain evidence="2 3">175.2</strain>
    </source>
</reference>
<sequence>QFVLRKPLQIISIHGCMDSEIRARDKGVGKYLPSIANILHSFLFFMLVLAKFTLDYRTQIVTLFFKIVMFNKSLL</sequence>
<dbReference type="EMBL" id="SMAR01000053">
    <property type="protein sequence ID" value="TCT29253.1"/>
    <property type="molecule type" value="Genomic_DNA"/>
</dbReference>
<accession>A0A4R3NF99</accession>
<keyword evidence="3" id="KW-1185">Reference proteome</keyword>
<comment type="caution">
    <text evidence="2">The sequence shown here is derived from an EMBL/GenBank/DDBJ whole genome shotgun (WGS) entry which is preliminary data.</text>
</comment>
<organism evidence="2 3">
    <name type="scientific">Martelella mediterranea</name>
    <dbReference type="NCBI Taxonomy" id="293089"/>
    <lineage>
        <taxon>Bacteria</taxon>
        <taxon>Pseudomonadati</taxon>
        <taxon>Pseudomonadota</taxon>
        <taxon>Alphaproteobacteria</taxon>
        <taxon>Hyphomicrobiales</taxon>
        <taxon>Aurantimonadaceae</taxon>
        <taxon>Martelella</taxon>
    </lineage>
</organism>
<proteinExistence type="predicted"/>
<protein>
    <submittedName>
        <fullName evidence="2">Uncharacterized protein</fullName>
    </submittedName>
</protein>
<gene>
    <name evidence="2" type="ORF">EDC90_105318</name>
</gene>
<evidence type="ECO:0000313" key="2">
    <source>
        <dbReference type="EMBL" id="TCT29253.1"/>
    </source>
</evidence>
<evidence type="ECO:0000313" key="3">
    <source>
        <dbReference type="Proteomes" id="UP000295097"/>
    </source>
</evidence>